<keyword evidence="7" id="KW-0234">DNA repair</keyword>
<organism evidence="11">
    <name type="scientific">freshwater metagenome</name>
    <dbReference type="NCBI Taxonomy" id="449393"/>
    <lineage>
        <taxon>unclassified sequences</taxon>
        <taxon>metagenomes</taxon>
        <taxon>ecological metagenomes</taxon>
    </lineage>
</organism>
<keyword evidence="2" id="KW-0479">Metal-binding</keyword>
<dbReference type="SMART" id="SM00986">
    <property type="entry name" value="UDG"/>
    <property type="match status" value="1"/>
</dbReference>
<dbReference type="GO" id="GO:0046872">
    <property type="term" value="F:metal ion binding"/>
    <property type="evidence" value="ECO:0007669"/>
    <property type="project" value="UniProtKB-KW"/>
</dbReference>
<dbReference type="CDD" id="cd10031">
    <property type="entry name" value="UDG-F5_TTUDGB_like"/>
    <property type="match status" value="1"/>
</dbReference>
<evidence type="ECO:0000256" key="4">
    <source>
        <dbReference type="ARBA" id="ARBA00022801"/>
    </source>
</evidence>
<evidence type="ECO:0000313" key="11">
    <source>
        <dbReference type="EMBL" id="CAB4914693.1"/>
    </source>
</evidence>
<evidence type="ECO:0000256" key="3">
    <source>
        <dbReference type="ARBA" id="ARBA00022763"/>
    </source>
</evidence>
<keyword evidence="1" id="KW-0004">4Fe-4S</keyword>
<dbReference type="GO" id="GO:0033958">
    <property type="term" value="F:DNA-deoxyinosine glycosylase activity"/>
    <property type="evidence" value="ECO:0007669"/>
    <property type="project" value="InterPro"/>
</dbReference>
<keyword evidence="4" id="KW-0378">Hydrolase</keyword>
<dbReference type="InterPro" id="IPR005122">
    <property type="entry name" value="Uracil-DNA_glycosylase-like"/>
</dbReference>
<accession>A0A6J7HCU5</accession>
<dbReference type="Pfam" id="PF03167">
    <property type="entry name" value="UDG"/>
    <property type="match status" value="1"/>
</dbReference>
<dbReference type="AlphaFoldDB" id="A0A6J7HCU5"/>
<evidence type="ECO:0000259" key="10">
    <source>
        <dbReference type="SMART" id="SM00986"/>
    </source>
</evidence>
<evidence type="ECO:0000256" key="6">
    <source>
        <dbReference type="ARBA" id="ARBA00023014"/>
    </source>
</evidence>
<evidence type="ECO:0000256" key="9">
    <source>
        <dbReference type="ARBA" id="ARBA00023887"/>
    </source>
</evidence>
<dbReference type="GO" id="GO:0004844">
    <property type="term" value="F:uracil DNA N-glycosylase activity"/>
    <property type="evidence" value="ECO:0007669"/>
    <property type="project" value="InterPro"/>
</dbReference>
<proteinExistence type="inferred from homology"/>
<keyword evidence="6" id="KW-0411">Iron-sulfur</keyword>
<evidence type="ECO:0000256" key="2">
    <source>
        <dbReference type="ARBA" id="ARBA00022723"/>
    </source>
</evidence>
<dbReference type="SMART" id="SM00987">
    <property type="entry name" value="UreE_C"/>
    <property type="match status" value="1"/>
</dbReference>
<dbReference type="GO" id="GO:0051539">
    <property type="term" value="F:4 iron, 4 sulfur cluster binding"/>
    <property type="evidence" value="ECO:0007669"/>
    <property type="project" value="UniProtKB-KW"/>
</dbReference>
<gene>
    <name evidence="11" type="ORF">UFOPK3564_01489</name>
</gene>
<sequence length="227" mass="24845">MDAALAEHQQRVSECRACPRLVAWREEVAVVRRAAYRDEEYWGRPVPAFGDPAARVLLVGLAPAAHGANRTGRMFTGDRSGDFLYAALHRTGFANQPHADRPGDGLELTDCWITAVVRCAPPQNKPTTTERDACLPWTARELELLPNVRVVVCLGQFGWDGALRLLAERGVPIPRPRPRFGHGAEVDLGDVRLLGTFHPSQQNTFTGRLTPPMLDAVLARAAELAAG</sequence>
<dbReference type="PANTHER" id="PTHR33693:SF3">
    <property type="entry name" value="TYPE-5 URACIL-DNA GLYCOSYLASE"/>
    <property type="match status" value="1"/>
</dbReference>
<dbReference type="Gene3D" id="3.40.470.10">
    <property type="entry name" value="Uracil-DNA glycosylase-like domain"/>
    <property type="match status" value="1"/>
</dbReference>
<comment type="similarity">
    <text evidence="8">Belongs to the uracil-DNA glycosylase (UDG) superfamily. Type 5 (UDGb) family.</text>
</comment>
<evidence type="ECO:0000256" key="8">
    <source>
        <dbReference type="ARBA" id="ARBA00023779"/>
    </source>
</evidence>
<evidence type="ECO:0000256" key="1">
    <source>
        <dbReference type="ARBA" id="ARBA00022485"/>
    </source>
</evidence>
<dbReference type="InterPro" id="IPR044147">
    <property type="entry name" value="UdgB-like"/>
</dbReference>
<keyword evidence="3" id="KW-0227">DNA damage</keyword>
<dbReference type="GO" id="GO:0006284">
    <property type="term" value="P:base-excision repair"/>
    <property type="evidence" value="ECO:0007669"/>
    <property type="project" value="InterPro"/>
</dbReference>
<protein>
    <recommendedName>
        <fullName evidence="9">Type-5 uracil-DNA glycosylase</fullName>
    </recommendedName>
</protein>
<reference evidence="11" key="1">
    <citation type="submission" date="2020-05" db="EMBL/GenBank/DDBJ databases">
        <authorList>
            <person name="Chiriac C."/>
            <person name="Salcher M."/>
            <person name="Ghai R."/>
            <person name="Kavagutti S V."/>
        </authorList>
    </citation>
    <scope>NUCLEOTIDE SEQUENCE</scope>
</reference>
<name>A0A6J7HCU5_9ZZZZ</name>
<dbReference type="SUPFAM" id="SSF52141">
    <property type="entry name" value="Uracil-DNA glycosylase-like"/>
    <property type="match status" value="1"/>
</dbReference>
<dbReference type="PANTHER" id="PTHR33693">
    <property type="entry name" value="TYPE-5 URACIL-DNA GLYCOSYLASE"/>
    <property type="match status" value="1"/>
</dbReference>
<evidence type="ECO:0000256" key="7">
    <source>
        <dbReference type="ARBA" id="ARBA00023204"/>
    </source>
</evidence>
<dbReference type="EMBL" id="CAFBMK010000075">
    <property type="protein sequence ID" value="CAB4914693.1"/>
    <property type="molecule type" value="Genomic_DNA"/>
</dbReference>
<evidence type="ECO:0000256" key="5">
    <source>
        <dbReference type="ARBA" id="ARBA00023004"/>
    </source>
</evidence>
<dbReference type="InterPro" id="IPR051536">
    <property type="entry name" value="UDG_Type-4/5"/>
</dbReference>
<feature type="domain" description="Uracil-DNA glycosylase-like" evidence="10">
    <location>
        <begin position="47"/>
        <end position="218"/>
    </location>
</feature>
<keyword evidence="5" id="KW-0408">Iron</keyword>
<dbReference type="InterPro" id="IPR036895">
    <property type="entry name" value="Uracil-DNA_glycosylase-like_sf"/>
</dbReference>